<keyword evidence="11" id="KW-1185">Reference proteome</keyword>
<dbReference type="PROSITE" id="PS50110">
    <property type="entry name" value="RESPONSE_REGULATORY"/>
    <property type="match status" value="1"/>
</dbReference>
<name>A0ABT5WMI6_9SPHN</name>
<organism evidence="10 11">
    <name type="scientific">Novosphingobium album</name>
    <name type="common">ex Liu et al. 2023</name>
    <dbReference type="NCBI Taxonomy" id="3031130"/>
    <lineage>
        <taxon>Bacteria</taxon>
        <taxon>Pseudomonadati</taxon>
        <taxon>Pseudomonadota</taxon>
        <taxon>Alphaproteobacteria</taxon>
        <taxon>Sphingomonadales</taxon>
        <taxon>Sphingomonadaceae</taxon>
        <taxon>Novosphingobium</taxon>
    </lineage>
</organism>
<protein>
    <submittedName>
        <fullName evidence="10">Response regulator</fullName>
    </submittedName>
</protein>
<feature type="domain" description="OmpR/PhoB-type" evidence="9">
    <location>
        <begin position="133"/>
        <end position="232"/>
    </location>
</feature>
<feature type="domain" description="Response regulatory" evidence="8">
    <location>
        <begin position="7"/>
        <end position="121"/>
    </location>
</feature>
<comment type="caution">
    <text evidence="10">The sequence shown here is derived from an EMBL/GenBank/DDBJ whole genome shotgun (WGS) entry which is preliminary data.</text>
</comment>
<dbReference type="InterPro" id="IPR016032">
    <property type="entry name" value="Sig_transdc_resp-reg_C-effctor"/>
</dbReference>
<dbReference type="InterPro" id="IPR001867">
    <property type="entry name" value="OmpR/PhoB-type_DNA-bd"/>
</dbReference>
<evidence type="ECO:0000313" key="10">
    <source>
        <dbReference type="EMBL" id="MDE8651258.1"/>
    </source>
</evidence>
<dbReference type="EMBL" id="JARESE010000015">
    <property type="protein sequence ID" value="MDE8651258.1"/>
    <property type="molecule type" value="Genomic_DNA"/>
</dbReference>
<dbReference type="RefSeq" id="WP_275227355.1">
    <property type="nucleotide sequence ID" value="NZ_JARESE010000015.1"/>
</dbReference>
<dbReference type="CDD" id="cd00383">
    <property type="entry name" value="trans_reg_C"/>
    <property type="match status" value="1"/>
</dbReference>
<evidence type="ECO:0000256" key="7">
    <source>
        <dbReference type="PROSITE-ProRule" id="PRU01091"/>
    </source>
</evidence>
<dbReference type="InterPro" id="IPR036388">
    <property type="entry name" value="WH-like_DNA-bd_sf"/>
</dbReference>
<dbReference type="PANTHER" id="PTHR48111">
    <property type="entry name" value="REGULATOR OF RPOS"/>
    <property type="match status" value="1"/>
</dbReference>
<keyword evidence="5" id="KW-0804">Transcription</keyword>
<dbReference type="InterPro" id="IPR011006">
    <property type="entry name" value="CheY-like_superfamily"/>
</dbReference>
<feature type="modified residue" description="4-aspartylphosphate" evidence="6">
    <location>
        <position position="56"/>
    </location>
</feature>
<evidence type="ECO:0000256" key="2">
    <source>
        <dbReference type="ARBA" id="ARBA00023012"/>
    </source>
</evidence>
<dbReference type="PROSITE" id="PS51755">
    <property type="entry name" value="OMPR_PHOB"/>
    <property type="match status" value="1"/>
</dbReference>
<evidence type="ECO:0000256" key="6">
    <source>
        <dbReference type="PROSITE-ProRule" id="PRU00169"/>
    </source>
</evidence>
<gene>
    <name evidence="10" type="ORF">PYV00_05940</name>
</gene>
<evidence type="ECO:0000259" key="8">
    <source>
        <dbReference type="PROSITE" id="PS50110"/>
    </source>
</evidence>
<dbReference type="SMART" id="SM00448">
    <property type="entry name" value="REC"/>
    <property type="match status" value="1"/>
</dbReference>
<dbReference type="Gene3D" id="6.10.250.690">
    <property type="match status" value="1"/>
</dbReference>
<evidence type="ECO:0000313" key="11">
    <source>
        <dbReference type="Proteomes" id="UP001216253"/>
    </source>
</evidence>
<evidence type="ECO:0000259" key="9">
    <source>
        <dbReference type="PROSITE" id="PS51755"/>
    </source>
</evidence>
<sequence>MSEKPARVLVVDDDPELRSLLQRFLGEHGFAVRAVDGGKAMDIALQRDPADVIVLDLMMPGEDGLAILRRLRAGGDQTPVIMLTARGDPVDRVLGLEMGADDYLGKPFLPRELVARIAALMRRLGPGRAAALDETLEIGPFAINFPAMAVTRDGAVLTLSSREFALFAALAQSAGRPLSRAQLIDRALGRDAEVTDRAIDVQIARLRRAIGDDAAQPRFVRTVWGVGYVLTAGGDV</sequence>
<proteinExistence type="predicted"/>
<dbReference type="SMART" id="SM00862">
    <property type="entry name" value="Trans_reg_C"/>
    <property type="match status" value="1"/>
</dbReference>
<dbReference type="Pfam" id="PF00072">
    <property type="entry name" value="Response_reg"/>
    <property type="match status" value="1"/>
</dbReference>
<keyword evidence="1 6" id="KW-0597">Phosphoprotein</keyword>
<evidence type="ECO:0000256" key="5">
    <source>
        <dbReference type="ARBA" id="ARBA00023163"/>
    </source>
</evidence>
<evidence type="ECO:0000256" key="1">
    <source>
        <dbReference type="ARBA" id="ARBA00022553"/>
    </source>
</evidence>
<dbReference type="SUPFAM" id="SSF52172">
    <property type="entry name" value="CheY-like"/>
    <property type="match status" value="1"/>
</dbReference>
<keyword evidence="4 7" id="KW-0238">DNA-binding</keyword>
<evidence type="ECO:0000256" key="3">
    <source>
        <dbReference type="ARBA" id="ARBA00023015"/>
    </source>
</evidence>
<accession>A0ABT5WMI6</accession>
<dbReference type="PANTHER" id="PTHR48111:SF4">
    <property type="entry name" value="DNA-BINDING DUAL TRANSCRIPTIONAL REGULATOR OMPR"/>
    <property type="match status" value="1"/>
</dbReference>
<keyword evidence="3" id="KW-0805">Transcription regulation</keyword>
<dbReference type="InterPro" id="IPR001789">
    <property type="entry name" value="Sig_transdc_resp-reg_receiver"/>
</dbReference>
<reference evidence="10 11" key="1">
    <citation type="submission" date="2023-03" db="EMBL/GenBank/DDBJ databases">
        <title>NovoSphingobium album sp. nov. isolated from polycyclic aromatic hydrocarbons- and heavy-metal polluted soil.</title>
        <authorList>
            <person name="Liu Z."/>
            <person name="Wang K."/>
        </authorList>
    </citation>
    <scope>NUCLEOTIDE SEQUENCE [LARGE SCALE GENOMIC DNA]</scope>
    <source>
        <strain evidence="10 11">H3SJ31-1</strain>
    </source>
</reference>
<feature type="DNA-binding region" description="OmpR/PhoB-type" evidence="7">
    <location>
        <begin position="133"/>
        <end position="232"/>
    </location>
</feature>
<dbReference type="Pfam" id="PF00486">
    <property type="entry name" value="Trans_reg_C"/>
    <property type="match status" value="1"/>
</dbReference>
<dbReference type="InterPro" id="IPR039420">
    <property type="entry name" value="WalR-like"/>
</dbReference>
<keyword evidence="2" id="KW-0902">Two-component regulatory system</keyword>
<dbReference type="Gene3D" id="3.40.50.2300">
    <property type="match status" value="1"/>
</dbReference>
<dbReference type="SUPFAM" id="SSF46894">
    <property type="entry name" value="C-terminal effector domain of the bipartite response regulators"/>
    <property type="match status" value="1"/>
</dbReference>
<dbReference type="Proteomes" id="UP001216253">
    <property type="component" value="Unassembled WGS sequence"/>
</dbReference>
<dbReference type="Gene3D" id="1.10.10.10">
    <property type="entry name" value="Winged helix-like DNA-binding domain superfamily/Winged helix DNA-binding domain"/>
    <property type="match status" value="1"/>
</dbReference>
<evidence type="ECO:0000256" key="4">
    <source>
        <dbReference type="ARBA" id="ARBA00023125"/>
    </source>
</evidence>